<keyword evidence="16" id="KW-0378">Hydrolase</keyword>
<reference evidence="16 17" key="1">
    <citation type="submission" date="2018-10" db="EMBL/GenBank/DDBJ databases">
        <title>Comparative functional genomics of the obligate endosymbiont Buchnera aphidicola.</title>
        <authorList>
            <person name="Chong R.A."/>
        </authorList>
    </citation>
    <scope>NUCLEOTIDE SEQUENCE [LARGE SCALE GENOMIC DNA]</scope>
    <source>
        <strain evidence="16 17">Mrh</strain>
    </source>
</reference>
<evidence type="ECO:0000256" key="13">
    <source>
        <dbReference type="ARBA" id="ARBA00025198"/>
    </source>
</evidence>
<feature type="transmembrane region" description="Helical" evidence="14">
    <location>
        <begin position="9"/>
        <end position="33"/>
    </location>
</feature>
<dbReference type="GO" id="GO:0016787">
    <property type="term" value="F:hydrolase activity"/>
    <property type="evidence" value="ECO:0007669"/>
    <property type="project" value="UniProtKB-KW"/>
</dbReference>
<evidence type="ECO:0000313" key="17">
    <source>
        <dbReference type="Proteomes" id="UP000298566"/>
    </source>
</evidence>
<dbReference type="Gene3D" id="1.20.20.10">
    <property type="entry name" value="F1F0 ATP synthase subunit C"/>
    <property type="match status" value="1"/>
</dbReference>
<evidence type="ECO:0000256" key="5">
    <source>
        <dbReference type="ARBA" id="ARBA00022547"/>
    </source>
</evidence>
<evidence type="ECO:0000256" key="4">
    <source>
        <dbReference type="ARBA" id="ARBA00022475"/>
    </source>
</evidence>
<keyword evidence="4 14" id="KW-1003">Cell membrane</keyword>
<comment type="similarity">
    <text evidence="2 14">Belongs to the ATPase C chain family.</text>
</comment>
<feature type="site" description="Reversibly protonated during proton transport" evidence="14">
    <location>
        <position position="61"/>
    </location>
</feature>
<feature type="transmembrane region" description="Helical" evidence="14">
    <location>
        <begin position="53"/>
        <end position="76"/>
    </location>
</feature>
<dbReference type="InterPro" id="IPR002379">
    <property type="entry name" value="ATPase_proteolipid_c-like_dom"/>
</dbReference>
<dbReference type="PROSITE" id="PS00605">
    <property type="entry name" value="ATPASE_C"/>
    <property type="match status" value="1"/>
</dbReference>
<keyword evidence="8 14" id="KW-1133">Transmembrane helix</keyword>
<proteinExistence type="inferred from homology"/>
<evidence type="ECO:0000256" key="9">
    <source>
        <dbReference type="ARBA" id="ARBA00023065"/>
    </source>
</evidence>
<comment type="subcellular location">
    <subcellularLocation>
        <location evidence="1 14">Cell membrane</location>
        <topology evidence="1 14">Multi-pass membrane protein</topology>
    </subcellularLocation>
</comment>
<evidence type="ECO:0000259" key="15">
    <source>
        <dbReference type="Pfam" id="PF00137"/>
    </source>
</evidence>
<evidence type="ECO:0000256" key="8">
    <source>
        <dbReference type="ARBA" id="ARBA00022989"/>
    </source>
</evidence>
<dbReference type="AlphaFoldDB" id="A0A4D6YA62"/>
<dbReference type="RefSeq" id="WP_158336228.1">
    <property type="nucleotide sequence ID" value="NZ_CP033004.1"/>
</dbReference>
<gene>
    <name evidence="14" type="primary">atpE</name>
    <name evidence="16" type="ORF">D9V73_00015</name>
</gene>
<dbReference type="InterPro" id="IPR038662">
    <property type="entry name" value="ATP_synth_F0_csu_sf"/>
</dbReference>
<dbReference type="OrthoDB" id="9811659at2"/>
<evidence type="ECO:0000256" key="10">
    <source>
        <dbReference type="ARBA" id="ARBA00023121"/>
    </source>
</evidence>
<name>A0A4D6YA62_BUCMH</name>
<evidence type="ECO:0000256" key="11">
    <source>
        <dbReference type="ARBA" id="ARBA00023136"/>
    </source>
</evidence>
<dbReference type="PRINTS" id="PR00124">
    <property type="entry name" value="ATPASEC"/>
</dbReference>
<keyword evidence="7 14" id="KW-0375">Hydrogen ion transport</keyword>
<dbReference type="InterPro" id="IPR005953">
    <property type="entry name" value="ATP_synth_csu_bac/chlpt"/>
</dbReference>
<dbReference type="GO" id="GO:0033177">
    <property type="term" value="C:proton-transporting two-sector ATPase complex, proton-transporting domain"/>
    <property type="evidence" value="ECO:0007669"/>
    <property type="project" value="InterPro"/>
</dbReference>
<dbReference type="NCBIfam" id="NF005363">
    <property type="entry name" value="PRK06876.1"/>
    <property type="match status" value="1"/>
</dbReference>
<evidence type="ECO:0000256" key="12">
    <source>
        <dbReference type="ARBA" id="ARBA00023310"/>
    </source>
</evidence>
<keyword evidence="3 14" id="KW-0813">Transport</keyword>
<evidence type="ECO:0000256" key="1">
    <source>
        <dbReference type="ARBA" id="ARBA00004651"/>
    </source>
</evidence>
<dbReference type="InterPro" id="IPR035921">
    <property type="entry name" value="F/V-ATP_Csub_sf"/>
</dbReference>
<protein>
    <recommendedName>
        <fullName evidence="14">ATP synthase subunit c</fullName>
    </recommendedName>
    <alternativeName>
        <fullName evidence="14">ATP synthase F(0) sector subunit c</fullName>
    </alternativeName>
    <alternativeName>
        <fullName evidence="14">F-type ATPase subunit c</fullName>
        <shortName evidence="14">F-ATPase subunit c</shortName>
    </alternativeName>
    <alternativeName>
        <fullName evidence="14">Lipid-binding protein</fullName>
    </alternativeName>
</protein>
<evidence type="ECO:0000256" key="3">
    <source>
        <dbReference type="ARBA" id="ARBA00022448"/>
    </source>
</evidence>
<dbReference type="GO" id="GO:0046933">
    <property type="term" value="F:proton-transporting ATP synthase activity, rotational mechanism"/>
    <property type="evidence" value="ECO:0007669"/>
    <property type="project" value="UniProtKB-UniRule"/>
</dbReference>
<evidence type="ECO:0000256" key="7">
    <source>
        <dbReference type="ARBA" id="ARBA00022781"/>
    </source>
</evidence>
<dbReference type="GO" id="GO:0008289">
    <property type="term" value="F:lipid binding"/>
    <property type="evidence" value="ECO:0007669"/>
    <property type="project" value="UniProtKB-KW"/>
</dbReference>
<dbReference type="InterPro" id="IPR000454">
    <property type="entry name" value="ATP_synth_F0_csu"/>
</dbReference>
<dbReference type="SUPFAM" id="SSF81333">
    <property type="entry name" value="F1F0 ATP synthase subunit C"/>
    <property type="match status" value="1"/>
</dbReference>
<comment type="function">
    <text evidence="13 14">F(1)F(0) ATP synthase produces ATP from ADP in the presence of a proton or sodium gradient. F-type ATPases consist of two structural domains, F(1) containing the extramembraneous catalytic core and F(0) containing the membrane proton channel, linked together by a central stalk and a peripheral stalk. During catalysis, ATP synthesis in the catalytic domain of F(1) is coupled via a rotary mechanism of the central stalk subunits to proton translocation.</text>
</comment>
<keyword evidence="5 14" id="KW-0138">CF(0)</keyword>
<feature type="domain" description="V-ATPase proteolipid subunit C-like" evidence="15">
    <location>
        <begin position="12"/>
        <end position="74"/>
    </location>
</feature>
<keyword evidence="11 14" id="KW-0472">Membrane</keyword>
<evidence type="ECO:0000256" key="14">
    <source>
        <dbReference type="HAMAP-Rule" id="MF_01396"/>
    </source>
</evidence>
<evidence type="ECO:0000256" key="2">
    <source>
        <dbReference type="ARBA" id="ARBA00006704"/>
    </source>
</evidence>
<dbReference type="FunFam" id="1.20.20.10:FF:000002">
    <property type="entry name" value="ATP synthase subunit c"/>
    <property type="match status" value="1"/>
</dbReference>
<sequence length="79" mass="8312">MQSINADMLYMSVAIMIGLAAIGAAIGIGILGSKFLEGAARQPDLIPLLRTQFFVIMGLVDAIPMIAVGLGLYMLFAIV</sequence>
<dbReference type="GO" id="GO:0045259">
    <property type="term" value="C:proton-transporting ATP synthase complex"/>
    <property type="evidence" value="ECO:0007669"/>
    <property type="project" value="UniProtKB-KW"/>
</dbReference>
<evidence type="ECO:0000256" key="6">
    <source>
        <dbReference type="ARBA" id="ARBA00022692"/>
    </source>
</evidence>
<dbReference type="Pfam" id="PF00137">
    <property type="entry name" value="ATP-synt_C"/>
    <property type="match status" value="1"/>
</dbReference>
<keyword evidence="12 14" id="KW-0066">ATP synthesis</keyword>
<keyword evidence="6 14" id="KW-0812">Transmembrane</keyword>
<keyword evidence="10 14" id="KW-0446">Lipid-binding</keyword>
<organism evidence="16 17">
    <name type="scientific">Buchnera aphidicola subsp. Melaphis rhois</name>
    <dbReference type="NCBI Taxonomy" id="118103"/>
    <lineage>
        <taxon>Bacteria</taxon>
        <taxon>Pseudomonadati</taxon>
        <taxon>Pseudomonadota</taxon>
        <taxon>Gammaproteobacteria</taxon>
        <taxon>Enterobacterales</taxon>
        <taxon>Erwiniaceae</taxon>
        <taxon>Buchnera</taxon>
    </lineage>
</organism>
<dbReference type="Proteomes" id="UP000298566">
    <property type="component" value="Chromosome"/>
</dbReference>
<dbReference type="GO" id="GO:0005886">
    <property type="term" value="C:plasma membrane"/>
    <property type="evidence" value="ECO:0007669"/>
    <property type="project" value="UniProtKB-SubCell"/>
</dbReference>
<dbReference type="InterPro" id="IPR020537">
    <property type="entry name" value="ATP_synth_F0_csu_DDCD_BS"/>
</dbReference>
<keyword evidence="9 14" id="KW-0406">Ion transport</keyword>
<accession>A0A4D6YA62</accession>
<evidence type="ECO:0000313" key="16">
    <source>
        <dbReference type="EMBL" id="QCI23058.1"/>
    </source>
</evidence>
<dbReference type="EMBL" id="CP033004">
    <property type="protein sequence ID" value="QCI23058.1"/>
    <property type="molecule type" value="Genomic_DNA"/>
</dbReference>
<comment type="function">
    <text evidence="14">Key component of the F(0) channel; it plays a direct role in translocation across the membrane. A homomeric c-ring of between 10-14 subunits forms the central stalk rotor element with the F(1) delta and epsilon subunits.</text>
</comment>
<dbReference type="CDD" id="cd18185">
    <property type="entry name" value="ATP-synt_Fo_c_ATPE"/>
    <property type="match status" value="1"/>
</dbReference>
<dbReference type="NCBIfam" id="TIGR01260">
    <property type="entry name" value="ATP_synt_c"/>
    <property type="match status" value="1"/>
</dbReference>
<dbReference type="HAMAP" id="MF_01396">
    <property type="entry name" value="ATP_synth_c_bact"/>
    <property type="match status" value="1"/>
</dbReference>